<evidence type="ECO:0000256" key="3">
    <source>
        <dbReference type="ARBA" id="ARBA00023315"/>
    </source>
</evidence>
<dbReference type="Pfam" id="PF00108">
    <property type="entry name" value="Thiolase_N"/>
    <property type="match status" value="1"/>
</dbReference>
<dbReference type="EC" id="2.3.1.9" evidence="5"/>
<evidence type="ECO:0000259" key="4">
    <source>
        <dbReference type="Pfam" id="PF00108"/>
    </source>
</evidence>
<dbReference type="InterPro" id="IPR020616">
    <property type="entry name" value="Thiolase_N"/>
</dbReference>
<proteinExistence type="inferred from homology"/>
<name>A0ABS1E120_RUBGE</name>
<evidence type="ECO:0000256" key="1">
    <source>
        <dbReference type="ARBA" id="ARBA00010982"/>
    </source>
</evidence>
<feature type="domain" description="Thiolase N-terminal" evidence="4">
    <location>
        <begin position="6"/>
        <end position="78"/>
    </location>
</feature>
<organism evidence="5 6">
    <name type="scientific">Rubrivivax gelatinosus</name>
    <name type="common">Rhodocyclus gelatinosus</name>
    <name type="synonym">Rhodopseudomonas gelatinosa</name>
    <dbReference type="NCBI Taxonomy" id="28068"/>
    <lineage>
        <taxon>Bacteria</taxon>
        <taxon>Pseudomonadati</taxon>
        <taxon>Pseudomonadota</taxon>
        <taxon>Betaproteobacteria</taxon>
        <taxon>Burkholderiales</taxon>
        <taxon>Sphaerotilaceae</taxon>
        <taxon>Rubrivivax</taxon>
    </lineage>
</organism>
<dbReference type="Proteomes" id="UP001041814">
    <property type="component" value="Unassembled WGS sequence"/>
</dbReference>
<keyword evidence="6" id="KW-1185">Reference proteome</keyword>
<keyword evidence="2 5" id="KW-0808">Transferase</keyword>
<dbReference type="InterPro" id="IPR016039">
    <property type="entry name" value="Thiolase-like"/>
</dbReference>
<evidence type="ECO:0000313" key="5">
    <source>
        <dbReference type="EMBL" id="MBK1715754.1"/>
    </source>
</evidence>
<keyword evidence="3 5" id="KW-0012">Acyltransferase</keyword>
<dbReference type="GO" id="GO:0003985">
    <property type="term" value="F:acetyl-CoA C-acetyltransferase activity"/>
    <property type="evidence" value="ECO:0007669"/>
    <property type="project" value="UniProtKB-EC"/>
</dbReference>
<sequence>MSTNTVYIAAAKRTAIGVLLGQFGPVPTVQLGATALRAAVASAKIDPAAIDEVFMGNVLTANVGQAPARQAMMAAGIP</sequence>
<dbReference type="EMBL" id="NRRU01000152">
    <property type="protein sequence ID" value="MBK1715754.1"/>
    <property type="molecule type" value="Genomic_DNA"/>
</dbReference>
<protein>
    <submittedName>
        <fullName evidence="5">Acetyl-CoA acetyltransferase</fullName>
        <ecNumber evidence="5">2.3.1.9</ecNumber>
    </submittedName>
</protein>
<comment type="similarity">
    <text evidence="1">Belongs to the thiolase-like superfamily. Thiolase family.</text>
</comment>
<reference evidence="5" key="2">
    <citation type="journal article" date="2020" name="Microorganisms">
        <title>Osmotic Adaptation and Compatible Solute Biosynthesis of Phototrophic Bacteria as Revealed from Genome Analyses.</title>
        <authorList>
            <person name="Imhoff J.F."/>
            <person name="Rahn T."/>
            <person name="Kunzel S."/>
            <person name="Keller A."/>
            <person name="Neulinger S.C."/>
        </authorList>
    </citation>
    <scope>NUCLEOTIDE SEQUENCE</scope>
    <source>
        <strain evidence="5">IM 151</strain>
    </source>
</reference>
<reference evidence="5" key="1">
    <citation type="submission" date="2017-08" db="EMBL/GenBank/DDBJ databases">
        <authorList>
            <person name="Imhoff J.F."/>
            <person name="Rahn T."/>
            <person name="Kuenzel S."/>
            <person name="Neulinger S.C."/>
        </authorList>
    </citation>
    <scope>NUCLEOTIDE SEQUENCE</scope>
    <source>
        <strain evidence="5">IM 151</strain>
    </source>
</reference>
<dbReference type="PANTHER" id="PTHR18919">
    <property type="entry name" value="ACETYL-COA C-ACYLTRANSFERASE"/>
    <property type="match status" value="1"/>
</dbReference>
<feature type="non-terminal residue" evidence="5">
    <location>
        <position position="78"/>
    </location>
</feature>
<evidence type="ECO:0000313" key="6">
    <source>
        <dbReference type="Proteomes" id="UP001041814"/>
    </source>
</evidence>
<dbReference type="PANTHER" id="PTHR18919:SF107">
    <property type="entry name" value="ACETYL-COA ACETYLTRANSFERASE, CYTOSOLIC"/>
    <property type="match status" value="1"/>
</dbReference>
<dbReference type="Gene3D" id="3.40.47.10">
    <property type="match status" value="1"/>
</dbReference>
<dbReference type="SUPFAM" id="SSF53901">
    <property type="entry name" value="Thiolase-like"/>
    <property type="match status" value="1"/>
</dbReference>
<evidence type="ECO:0000256" key="2">
    <source>
        <dbReference type="ARBA" id="ARBA00022679"/>
    </source>
</evidence>
<comment type="caution">
    <text evidence="5">The sequence shown here is derived from an EMBL/GenBank/DDBJ whole genome shotgun (WGS) entry which is preliminary data.</text>
</comment>
<gene>
    <name evidence="5" type="ORF">CKO43_23680</name>
</gene>
<accession>A0ABS1E120</accession>